<dbReference type="Proteomes" id="UP000735302">
    <property type="component" value="Unassembled WGS sequence"/>
</dbReference>
<accession>A0AAV3Y3Y9</accession>
<proteinExistence type="predicted"/>
<reference evidence="2 3" key="1">
    <citation type="journal article" date="2021" name="Elife">
        <title>Chloroplast acquisition without the gene transfer in kleptoplastic sea slugs, Plakobranchus ocellatus.</title>
        <authorList>
            <person name="Maeda T."/>
            <person name="Takahashi S."/>
            <person name="Yoshida T."/>
            <person name="Shimamura S."/>
            <person name="Takaki Y."/>
            <person name="Nagai Y."/>
            <person name="Toyoda A."/>
            <person name="Suzuki Y."/>
            <person name="Arimoto A."/>
            <person name="Ishii H."/>
            <person name="Satoh N."/>
            <person name="Nishiyama T."/>
            <person name="Hasebe M."/>
            <person name="Maruyama T."/>
            <person name="Minagawa J."/>
            <person name="Obokata J."/>
            <person name="Shigenobu S."/>
        </authorList>
    </citation>
    <scope>NUCLEOTIDE SEQUENCE [LARGE SCALE GENOMIC DNA]</scope>
</reference>
<evidence type="ECO:0000313" key="3">
    <source>
        <dbReference type="Proteomes" id="UP000735302"/>
    </source>
</evidence>
<dbReference type="EMBL" id="BLXT01000469">
    <property type="protein sequence ID" value="GFN77379.1"/>
    <property type="molecule type" value="Genomic_DNA"/>
</dbReference>
<gene>
    <name evidence="2" type="ORF">PoB_000388500</name>
</gene>
<evidence type="ECO:0000256" key="1">
    <source>
        <dbReference type="SAM" id="MobiDB-lite"/>
    </source>
</evidence>
<keyword evidence="3" id="KW-1185">Reference proteome</keyword>
<protein>
    <submittedName>
        <fullName evidence="2">Uncharacterized protein</fullName>
    </submittedName>
</protein>
<organism evidence="2 3">
    <name type="scientific">Plakobranchus ocellatus</name>
    <dbReference type="NCBI Taxonomy" id="259542"/>
    <lineage>
        <taxon>Eukaryota</taxon>
        <taxon>Metazoa</taxon>
        <taxon>Spiralia</taxon>
        <taxon>Lophotrochozoa</taxon>
        <taxon>Mollusca</taxon>
        <taxon>Gastropoda</taxon>
        <taxon>Heterobranchia</taxon>
        <taxon>Euthyneura</taxon>
        <taxon>Panpulmonata</taxon>
        <taxon>Sacoglossa</taxon>
        <taxon>Placobranchoidea</taxon>
        <taxon>Plakobranchidae</taxon>
        <taxon>Plakobranchus</taxon>
    </lineage>
</organism>
<dbReference type="AlphaFoldDB" id="A0AAV3Y3Y9"/>
<sequence length="142" mass="15581">MIFPGDDGMSTRRGDMSPVCCQYRNAVGESVFLPKRRMLSRAEITMLAAGLMDVTRMLLKQETCAQRKTTTTKTKNNNSCSNSNNSGSSSNNNKTTAATAQQYQQQNNININNNNSVKLCGTAVLKCVNRQSDRCPAIFVTS</sequence>
<name>A0AAV3Y3Y9_9GAST</name>
<evidence type="ECO:0000313" key="2">
    <source>
        <dbReference type="EMBL" id="GFN77379.1"/>
    </source>
</evidence>
<comment type="caution">
    <text evidence="2">The sequence shown here is derived from an EMBL/GenBank/DDBJ whole genome shotgun (WGS) entry which is preliminary data.</text>
</comment>
<feature type="region of interest" description="Disordered" evidence="1">
    <location>
        <begin position="67"/>
        <end position="99"/>
    </location>
</feature>
<feature type="compositionally biased region" description="Low complexity" evidence="1">
    <location>
        <begin position="69"/>
        <end position="99"/>
    </location>
</feature>